<gene>
    <name evidence="1" type="ORF">SAMN04487779_1001450</name>
</gene>
<protein>
    <submittedName>
        <fullName evidence="1">Uncharacterized protein</fullName>
    </submittedName>
</protein>
<dbReference type="STRING" id="938405.SAMN02927895_00640"/>
<dbReference type="AlphaFoldDB" id="A0A1G6KAJ4"/>
<organism evidence="1 2">
    <name type="scientific">Belnapia rosea</name>
    <dbReference type="NCBI Taxonomy" id="938405"/>
    <lineage>
        <taxon>Bacteria</taxon>
        <taxon>Pseudomonadati</taxon>
        <taxon>Pseudomonadota</taxon>
        <taxon>Alphaproteobacteria</taxon>
        <taxon>Acetobacterales</taxon>
        <taxon>Roseomonadaceae</taxon>
        <taxon>Belnapia</taxon>
    </lineage>
</organism>
<name>A0A1G6KAJ4_9PROT</name>
<evidence type="ECO:0000313" key="2">
    <source>
        <dbReference type="Proteomes" id="UP000198925"/>
    </source>
</evidence>
<accession>A0A1G6KAJ4</accession>
<sequence length="68" mass="7586">MDCLACGSAAVTERPERTARGYRRDCGKGYNKRSGEVLNHTQYSSDVIAAKHLKGVPDRKTFPKPPHR</sequence>
<evidence type="ECO:0000313" key="1">
    <source>
        <dbReference type="EMBL" id="SDC28082.1"/>
    </source>
</evidence>
<dbReference type="Proteomes" id="UP000198925">
    <property type="component" value="Unassembled WGS sequence"/>
</dbReference>
<keyword evidence="2" id="KW-1185">Reference proteome</keyword>
<proteinExistence type="predicted"/>
<reference evidence="1 2" key="1">
    <citation type="submission" date="2016-10" db="EMBL/GenBank/DDBJ databases">
        <authorList>
            <person name="de Groot N.N."/>
        </authorList>
    </citation>
    <scope>NUCLEOTIDE SEQUENCE [LARGE SCALE GENOMIC DNA]</scope>
    <source>
        <strain evidence="1 2">CPCC 100156</strain>
    </source>
</reference>
<dbReference type="EMBL" id="FMZX01000001">
    <property type="protein sequence ID" value="SDC28082.1"/>
    <property type="molecule type" value="Genomic_DNA"/>
</dbReference>